<evidence type="ECO:0000313" key="3">
    <source>
        <dbReference type="Proteomes" id="UP000807716"/>
    </source>
</evidence>
<evidence type="ECO:0000256" key="1">
    <source>
        <dbReference type="SAM" id="MobiDB-lite"/>
    </source>
</evidence>
<name>A0A9P6PRH1_9FUNG</name>
<accession>A0A9P6PRH1</accession>
<dbReference type="InterPro" id="IPR038966">
    <property type="entry name" value="TMA17"/>
</dbReference>
<dbReference type="GO" id="GO:0030674">
    <property type="term" value="F:protein-macromolecule adaptor activity"/>
    <property type="evidence" value="ECO:0007669"/>
    <property type="project" value="TreeGrafter"/>
</dbReference>
<gene>
    <name evidence="2" type="ORF">DFQ27_008766</name>
</gene>
<dbReference type="PANTHER" id="PTHR40422">
    <property type="entry name" value="TRANSLATION MACHINERY-ASSOCIATED PROTEIN 17"/>
    <property type="match status" value="1"/>
</dbReference>
<dbReference type="Proteomes" id="UP000807716">
    <property type="component" value="Unassembled WGS sequence"/>
</dbReference>
<protein>
    <submittedName>
        <fullName evidence="2">Uncharacterized protein</fullName>
    </submittedName>
</protein>
<organism evidence="2 3">
    <name type="scientific">Actinomortierella ambigua</name>
    <dbReference type="NCBI Taxonomy" id="1343610"/>
    <lineage>
        <taxon>Eukaryota</taxon>
        <taxon>Fungi</taxon>
        <taxon>Fungi incertae sedis</taxon>
        <taxon>Mucoromycota</taxon>
        <taxon>Mortierellomycotina</taxon>
        <taxon>Mortierellomycetes</taxon>
        <taxon>Mortierellales</taxon>
        <taxon>Mortierellaceae</taxon>
        <taxon>Actinomortierella</taxon>
    </lineage>
</organism>
<proteinExistence type="predicted"/>
<dbReference type="GO" id="GO:0070682">
    <property type="term" value="P:proteasome regulatory particle assembly"/>
    <property type="evidence" value="ECO:0007669"/>
    <property type="project" value="InterPro"/>
</dbReference>
<feature type="compositionally biased region" description="Basic and acidic residues" evidence="1">
    <location>
        <begin position="141"/>
        <end position="152"/>
    </location>
</feature>
<feature type="region of interest" description="Disordered" evidence="1">
    <location>
        <begin position="134"/>
        <end position="257"/>
    </location>
</feature>
<reference evidence="2" key="1">
    <citation type="journal article" date="2020" name="Fungal Divers.">
        <title>Resolving the Mortierellaceae phylogeny through synthesis of multi-gene phylogenetics and phylogenomics.</title>
        <authorList>
            <person name="Vandepol N."/>
            <person name="Liber J."/>
            <person name="Desiro A."/>
            <person name="Na H."/>
            <person name="Kennedy M."/>
            <person name="Barry K."/>
            <person name="Grigoriev I.V."/>
            <person name="Miller A.N."/>
            <person name="O'Donnell K."/>
            <person name="Stajich J.E."/>
            <person name="Bonito G."/>
        </authorList>
    </citation>
    <scope>NUCLEOTIDE SEQUENCE</scope>
    <source>
        <strain evidence="2">BC1065</strain>
    </source>
</reference>
<feature type="compositionally biased region" description="Polar residues" evidence="1">
    <location>
        <begin position="78"/>
        <end position="88"/>
    </location>
</feature>
<feature type="region of interest" description="Disordered" evidence="1">
    <location>
        <begin position="1"/>
        <end position="26"/>
    </location>
</feature>
<keyword evidence="3" id="KW-1185">Reference proteome</keyword>
<feature type="region of interest" description="Disordered" evidence="1">
    <location>
        <begin position="70"/>
        <end position="91"/>
    </location>
</feature>
<feature type="compositionally biased region" description="Polar residues" evidence="1">
    <location>
        <begin position="13"/>
        <end position="24"/>
    </location>
</feature>
<feature type="compositionally biased region" description="Low complexity" evidence="1">
    <location>
        <begin position="161"/>
        <end position="186"/>
    </location>
</feature>
<dbReference type="EMBL" id="JAAAJB010000751">
    <property type="protein sequence ID" value="KAG0251428.1"/>
    <property type="molecule type" value="Genomic_DNA"/>
</dbReference>
<evidence type="ECO:0000313" key="2">
    <source>
        <dbReference type="EMBL" id="KAG0251428.1"/>
    </source>
</evidence>
<dbReference type="AlphaFoldDB" id="A0A9P6PRH1"/>
<sequence>MSTIAPPFGFHPSDSTLPQGSASLSGPELERMLEEMDMASLEFELARLQNAIKHLRSSNEEIQAFIEQEREEARSDMANGSSSPSSLGVTPDGAMDVEVVVDDPEFLLALEENLVVIAKYESTCTAIQNVIRKKRQAHGSSHYDDDGDRDGLRGASESTTVSASQPSQESSSSSSSAAAPAAPVPSTTIATMQQEEEEEGLGAISDTDGKLCDATSGDTEGFGAAPTSDGSVGVRVDDGHFTTGAPHVPEMTVGGLN</sequence>
<dbReference type="PANTHER" id="PTHR40422:SF1">
    <property type="entry name" value="TRANSLATION MACHINERY-ASSOCIATED PROTEIN 17"/>
    <property type="match status" value="1"/>
</dbReference>
<comment type="caution">
    <text evidence="2">The sequence shown here is derived from an EMBL/GenBank/DDBJ whole genome shotgun (WGS) entry which is preliminary data.</text>
</comment>
<dbReference type="OrthoDB" id="548474at2759"/>